<evidence type="ECO:0000313" key="1">
    <source>
        <dbReference type="EMBL" id="QQD24439.1"/>
    </source>
</evidence>
<gene>
    <name evidence="1" type="ORF">GJQ55_08090</name>
</gene>
<protein>
    <submittedName>
        <fullName evidence="1">Uncharacterized protein</fullName>
    </submittedName>
</protein>
<dbReference type="Proteomes" id="UP000596074">
    <property type="component" value="Chromosome"/>
</dbReference>
<dbReference type="Pfam" id="PF20090">
    <property type="entry name" value="DUF6482"/>
    <property type="match status" value="1"/>
</dbReference>
<dbReference type="KEGG" id="vcw:GJQ55_08090"/>
<organism evidence="1 2">
    <name type="scientific">Venatoribacter cucullus</name>
    <dbReference type="NCBI Taxonomy" id="2661630"/>
    <lineage>
        <taxon>Bacteria</taxon>
        <taxon>Pseudomonadati</taxon>
        <taxon>Pseudomonadota</taxon>
        <taxon>Gammaproteobacteria</taxon>
        <taxon>Oceanospirillales</taxon>
        <taxon>Oceanospirillaceae</taxon>
        <taxon>Venatoribacter</taxon>
    </lineage>
</organism>
<proteinExistence type="predicted"/>
<dbReference type="RefSeq" id="WP_228344485.1">
    <property type="nucleotide sequence ID" value="NZ_CP046056.1"/>
</dbReference>
<name>A0A9X7V2I0_9GAMM</name>
<reference evidence="1 2" key="1">
    <citation type="submission" date="2019-11" db="EMBL/GenBank/DDBJ databases">
        <title>Venatorbacter sp. nov. a predator of Campylobacter and other Gram-negative bacteria.</title>
        <authorList>
            <person name="Saeedi A."/>
            <person name="Cummings N.J."/>
            <person name="Connerton I.F."/>
            <person name="Connerton P.L."/>
        </authorList>
    </citation>
    <scope>NUCLEOTIDE SEQUENCE [LARGE SCALE GENOMIC DNA]</scope>
    <source>
        <strain evidence="1">XL5</strain>
    </source>
</reference>
<keyword evidence="2" id="KW-1185">Reference proteome</keyword>
<evidence type="ECO:0000313" key="2">
    <source>
        <dbReference type="Proteomes" id="UP000596074"/>
    </source>
</evidence>
<sequence length="108" mass="12300">MSISMAEVRKLAHIPKVIVHSLDLMLYQVSIELDGTEHMVTDSKGKMLRAHSTLEMQTLFEYLPVGKLLLRHQSAYDEMINQPLRQGSNMLEVPLGRNRLGTVKQTIQ</sequence>
<dbReference type="EMBL" id="CP046056">
    <property type="protein sequence ID" value="QQD24439.1"/>
    <property type="molecule type" value="Genomic_DNA"/>
</dbReference>
<dbReference type="InterPro" id="IPR045508">
    <property type="entry name" value="DUF6482"/>
</dbReference>
<dbReference type="AlphaFoldDB" id="A0A9X7V2I0"/>
<accession>A0A9X7V2I0</accession>